<reference evidence="2 3" key="1">
    <citation type="submission" date="2017-07" db="EMBL/GenBank/DDBJ databases">
        <title>Genome sequence of Pseudomonas NEP1.</title>
        <authorList>
            <person name="Nascimento F.X."/>
        </authorList>
    </citation>
    <scope>NUCLEOTIDE SEQUENCE [LARGE SCALE GENOMIC DNA]</scope>
    <source>
        <strain evidence="2 3">NEP1</strain>
    </source>
</reference>
<evidence type="ECO:0000256" key="1">
    <source>
        <dbReference type="SAM" id="Phobius"/>
    </source>
</evidence>
<feature type="transmembrane region" description="Helical" evidence="1">
    <location>
        <begin position="12"/>
        <end position="31"/>
    </location>
</feature>
<keyword evidence="1" id="KW-1133">Transmembrane helix</keyword>
<dbReference type="RefSeq" id="WP_085686895.1">
    <property type="nucleotide sequence ID" value="NZ_CP022313.1"/>
</dbReference>
<dbReference type="AlphaFoldDB" id="A0A345V5Z1"/>
<sequence length="66" mass="6999">MNNLTIRWLTNFMIGVGTGFLVTGFAALLIGDLTDVDTIRAGALMATSSIFLIATSFAVAMLEDKS</sequence>
<keyword evidence="1" id="KW-0812">Transmembrane</keyword>
<feature type="transmembrane region" description="Helical" evidence="1">
    <location>
        <begin position="43"/>
        <end position="62"/>
    </location>
</feature>
<dbReference type="Proteomes" id="UP000254535">
    <property type="component" value="Chromosome"/>
</dbReference>
<dbReference type="EMBL" id="CP022313">
    <property type="protein sequence ID" value="AXJ08143.1"/>
    <property type="molecule type" value="Genomic_DNA"/>
</dbReference>
<gene>
    <name evidence="2" type="ORF">CFN16_18680</name>
</gene>
<evidence type="ECO:0000313" key="2">
    <source>
        <dbReference type="EMBL" id="AXJ08143.1"/>
    </source>
</evidence>
<organism evidence="2 3">
    <name type="scientific">Pseudomonas fluorescens</name>
    <dbReference type="NCBI Taxonomy" id="294"/>
    <lineage>
        <taxon>Bacteria</taxon>
        <taxon>Pseudomonadati</taxon>
        <taxon>Pseudomonadota</taxon>
        <taxon>Gammaproteobacteria</taxon>
        <taxon>Pseudomonadales</taxon>
        <taxon>Pseudomonadaceae</taxon>
        <taxon>Pseudomonas</taxon>
    </lineage>
</organism>
<keyword evidence="1" id="KW-0472">Membrane</keyword>
<proteinExistence type="predicted"/>
<evidence type="ECO:0000313" key="3">
    <source>
        <dbReference type="Proteomes" id="UP000254535"/>
    </source>
</evidence>
<name>A0A345V5Z1_PSEFL</name>
<accession>A0A345V5Z1</accession>
<protein>
    <submittedName>
        <fullName evidence="2">Uncharacterized protein</fullName>
    </submittedName>
</protein>